<dbReference type="AlphaFoldDB" id="A0AAN7Z668"/>
<evidence type="ECO:0000313" key="3">
    <source>
        <dbReference type="Proteomes" id="UP001305414"/>
    </source>
</evidence>
<reference evidence="2 3" key="1">
    <citation type="submission" date="2023-10" db="EMBL/GenBank/DDBJ databases">
        <title>Draft genome sequence of Xylaria bambusicola isolate GMP-LS, the root and basal stem rot pathogen of sugarcane in Indonesia.</title>
        <authorList>
            <person name="Selvaraj P."/>
            <person name="Muralishankar V."/>
            <person name="Muruganantham S."/>
            <person name="Sp S."/>
            <person name="Haryani S."/>
            <person name="Lau K.J.X."/>
            <person name="Naqvi N.I."/>
        </authorList>
    </citation>
    <scope>NUCLEOTIDE SEQUENCE [LARGE SCALE GENOMIC DNA]</scope>
    <source>
        <strain evidence="2">GMP-LS</strain>
    </source>
</reference>
<feature type="compositionally biased region" description="Low complexity" evidence="1">
    <location>
        <begin position="164"/>
        <end position="179"/>
    </location>
</feature>
<dbReference type="InterPro" id="IPR014839">
    <property type="entry name" value="Crt10"/>
</dbReference>
<dbReference type="Pfam" id="PF08728">
    <property type="entry name" value="CRT10"/>
    <property type="match status" value="1"/>
</dbReference>
<dbReference type="Proteomes" id="UP001305414">
    <property type="component" value="Unassembled WGS sequence"/>
</dbReference>
<name>A0AAN7Z668_9PEZI</name>
<feature type="region of interest" description="Disordered" evidence="1">
    <location>
        <begin position="201"/>
        <end position="232"/>
    </location>
</feature>
<sequence length="811" mass="90811">MVLLVRDQPLSWPRRDVYALARLGATPSISVRFSTHKWVIRVAAVAEDKKLRRGAVSTKLDEFPIPSNFRMASGLRQLMAPSVRLWPILDQSSKAVVWQMSNRPSLILLMFEPFFATKLLMPAMALRNDLEIGQCYCVSGRQRYGTKYSTTIPWQGGPEPLSTPPIHSSSPTSSSSPSPDFVIDDMEVVVDLLPGVPPDFLVDDNNIEDNDNEDDESNDDNTDDSNNDDGVPRIAPWRLNLTALSQRYNMYAVAYRNKVHISRVRSCIDHTVRTSPDLVLEPPISPAALNVGGYISPQMAHQMNHLVMGDLGDEEILLLAYDDGDITGYYNFQIEQALLRIEAGDARKESILVKPFFHQNTGISTWGLAIHKQSRLIATGNNRHEVHLFAFALSNHETPGELPVLDENNFYVILRNEVATAPGGLDQNLGAEKSDAQLQHGRGIYRRIVFQISDADNIPNVAFSDDADGTADKILAIDITGQLWILDIRSLRHKCIRGLYDIYINEQVQNFAPFSPLELPHMPRGWGVLVLPQSSFLPTNSFQDSLGLSPKEADYIYHHGYGHYIGIEDAAKHIKNNSSLHPWIRSSHREDNLPGRFLPRPSSGDRWYDAVKNRQQGWNATQDNVADSSLEPACPYQHDTDDLTSVFNKVSLRDGSTVMRTYETGIEFVGSDSDVGIMFSNAIDQSNPLDDAAHGLFFPTARLAHLLHVPELSLVVAGSMCGRVALITLTRPINQNYSFNRGFKVEAILPQKTDEDRWVRPISPLLGVAIGPIPGQTVGARRYRIIIQYYDHRILAYEVYRNNSNDELSIL</sequence>
<keyword evidence="3" id="KW-1185">Reference proteome</keyword>
<dbReference type="EMBL" id="JAWHQM010000013">
    <property type="protein sequence ID" value="KAK5629932.1"/>
    <property type="molecule type" value="Genomic_DNA"/>
</dbReference>
<feature type="region of interest" description="Disordered" evidence="1">
    <location>
        <begin position="149"/>
        <end position="180"/>
    </location>
</feature>
<gene>
    <name evidence="2" type="ORF">RRF57_005647</name>
</gene>
<organism evidence="2 3">
    <name type="scientific">Xylaria bambusicola</name>
    <dbReference type="NCBI Taxonomy" id="326684"/>
    <lineage>
        <taxon>Eukaryota</taxon>
        <taxon>Fungi</taxon>
        <taxon>Dikarya</taxon>
        <taxon>Ascomycota</taxon>
        <taxon>Pezizomycotina</taxon>
        <taxon>Sordariomycetes</taxon>
        <taxon>Xylariomycetidae</taxon>
        <taxon>Xylariales</taxon>
        <taxon>Xylariaceae</taxon>
        <taxon>Xylaria</taxon>
    </lineage>
</organism>
<evidence type="ECO:0000256" key="1">
    <source>
        <dbReference type="SAM" id="MobiDB-lite"/>
    </source>
</evidence>
<feature type="compositionally biased region" description="Acidic residues" evidence="1">
    <location>
        <begin position="201"/>
        <end position="227"/>
    </location>
</feature>
<evidence type="ECO:0000313" key="2">
    <source>
        <dbReference type="EMBL" id="KAK5629932.1"/>
    </source>
</evidence>
<comment type="caution">
    <text evidence="2">The sequence shown here is derived from an EMBL/GenBank/DDBJ whole genome shotgun (WGS) entry which is preliminary data.</text>
</comment>
<protein>
    <submittedName>
        <fullName evidence="2">Uncharacterized protein</fullName>
    </submittedName>
</protein>
<accession>A0AAN7Z668</accession>
<proteinExistence type="predicted"/>